<dbReference type="AlphaFoldDB" id="A0A392RFB4"/>
<organism evidence="2 3">
    <name type="scientific">Trifolium medium</name>
    <dbReference type="NCBI Taxonomy" id="97028"/>
    <lineage>
        <taxon>Eukaryota</taxon>
        <taxon>Viridiplantae</taxon>
        <taxon>Streptophyta</taxon>
        <taxon>Embryophyta</taxon>
        <taxon>Tracheophyta</taxon>
        <taxon>Spermatophyta</taxon>
        <taxon>Magnoliopsida</taxon>
        <taxon>eudicotyledons</taxon>
        <taxon>Gunneridae</taxon>
        <taxon>Pentapetalae</taxon>
        <taxon>rosids</taxon>
        <taxon>fabids</taxon>
        <taxon>Fabales</taxon>
        <taxon>Fabaceae</taxon>
        <taxon>Papilionoideae</taxon>
        <taxon>50 kb inversion clade</taxon>
        <taxon>NPAAA clade</taxon>
        <taxon>Hologalegina</taxon>
        <taxon>IRL clade</taxon>
        <taxon>Trifolieae</taxon>
        <taxon>Trifolium</taxon>
    </lineage>
</organism>
<feature type="region of interest" description="Disordered" evidence="1">
    <location>
        <begin position="1"/>
        <end position="49"/>
    </location>
</feature>
<evidence type="ECO:0000313" key="3">
    <source>
        <dbReference type="Proteomes" id="UP000265520"/>
    </source>
</evidence>
<comment type="caution">
    <text evidence="2">The sequence shown here is derived from an EMBL/GenBank/DDBJ whole genome shotgun (WGS) entry which is preliminary data.</text>
</comment>
<accession>A0A392RFB4</accession>
<proteinExistence type="predicted"/>
<protein>
    <submittedName>
        <fullName evidence="2">Uncharacterized protein</fullName>
    </submittedName>
</protein>
<evidence type="ECO:0000313" key="2">
    <source>
        <dbReference type="EMBL" id="MCI34939.1"/>
    </source>
</evidence>
<sequence length="49" mass="5443">MYLPRLSKPDRRPVELGTGEQSGPVRPENQGAKEPGKKRANRRGTGKNQ</sequence>
<name>A0A392RFB4_9FABA</name>
<dbReference type="Proteomes" id="UP000265520">
    <property type="component" value="Unassembled WGS sequence"/>
</dbReference>
<evidence type="ECO:0000256" key="1">
    <source>
        <dbReference type="SAM" id="MobiDB-lite"/>
    </source>
</evidence>
<feature type="compositionally biased region" description="Basic residues" evidence="1">
    <location>
        <begin position="36"/>
        <end position="49"/>
    </location>
</feature>
<reference evidence="2 3" key="1">
    <citation type="journal article" date="2018" name="Front. Plant Sci.">
        <title>Red Clover (Trifolium pratense) and Zigzag Clover (T. medium) - A Picture of Genomic Similarities and Differences.</title>
        <authorList>
            <person name="Dluhosova J."/>
            <person name="Istvanek J."/>
            <person name="Nedelnik J."/>
            <person name="Repkova J."/>
        </authorList>
    </citation>
    <scope>NUCLEOTIDE SEQUENCE [LARGE SCALE GENOMIC DNA]</scope>
    <source>
        <strain evidence="3">cv. 10/8</strain>
        <tissue evidence="2">Leaf</tissue>
    </source>
</reference>
<dbReference type="EMBL" id="LXQA010218524">
    <property type="protein sequence ID" value="MCI34939.1"/>
    <property type="molecule type" value="Genomic_DNA"/>
</dbReference>
<keyword evidence="3" id="KW-1185">Reference proteome</keyword>